<reference evidence="5 6" key="1">
    <citation type="submission" date="2017-02" db="EMBL/GenBank/DDBJ databases">
        <authorList>
            <person name="Peterson S.W."/>
        </authorList>
    </citation>
    <scope>NUCLEOTIDE SEQUENCE [LARGE SCALE GENOMIC DNA]</scope>
    <source>
        <strain evidence="5 6">S285</strain>
    </source>
</reference>
<dbReference type="GO" id="GO:0009055">
    <property type="term" value="F:electron transfer activity"/>
    <property type="evidence" value="ECO:0007669"/>
    <property type="project" value="InterPro"/>
</dbReference>
<dbReference type="PROSITE" id="PS00201">
    <property type="entry name" value="FLAVODOXIN"/>
    <property type="match status" value="1"/>
</dbReference>
<evidence type="ECO:0000256" key="1">
    <source>
        <dbReference type="ARBA" id="ARBA00001917"/>
    </source>
</evidence>
<accession>A0A1W6N0P7</accession>
<keyword evidence="6" id="KW-1185">Reference proteome</keyword>
<dbReference type="STRING" id="655015.B1812_07060"/>
<dbReference type="GO" id="GO:0010181">
    <property type="term" value="F:FMN binding"/>
    <property type="evidence" value="ECO:0007669"/>
    <property type="project" value="InterPro"/>
</dbReference>
<comment type="cofactor">
    <cofactor evidence="1">
        <name>FMN</name>
        <dbReference type="ChEBI" id="CHEBI:58210"/>
    </cofactor>
</comment>
<protein>
    <submittedName>
        <fullName evidence="5">NADPH-dependent FMN reductase</fullName>
    </submittedName>
</protein>
<dbReference type="PROSITE" id="PS50902">
    <property type="entry name" value="FLAVODOXIN_LIKE"/>
    <property type="match status" value="1"/>
</dbReference>
<dbReference type="InterPro" id="IPR001226">
    <property type="entry name" value="Flavodoxin_CS"/>
</dbReference>
<evidence type="ECO:0000259" key="4">
    <source>
        <dbReference type="PROSITE" id="PS50902"/>
    </source>
</evidence>
<dbReference type="PANTHER" id="PTHR30546:SF23">
    <property type="entry name" value="FLAVOPROTEIN-LIKE PROTEIN YCP4-RELATED"/>
    <property type="match status" value="1"/>
</dbReference>
<evidence type="ECO:0000313" key="5">
    <source>
        <dbReference type="EMBL" id="ARN83454.1"/>
    </source>
</evidence>
<dbReference type="Gene3D" id="3.40.50.360">
    <property type="match status" value="1"/>
</dbReference>
<name>A0A1W6N0P7_9HYPH</name>
<dbReference type="EMBL" id="CP019948">
    <property type="protein sequence ID" value="ARN83454.1"/>
    <property type="molecule type" value="Genomic_DNA"/>
</dbReference>
<dbReference type="KEGG" id="mbry:B1812_07060"/>
<feature type="domain" description="Flavodoxin-like" evidence="4">
    <location>
        <begin position="5"/>
        <end position="183"/>
    </location>
</feature>
<keyword evidence="2" id="KW-0285">Flavoprotein</keyword>
<dbReference type="PANTHER" id="PTHR30546">
    <property type="entry name" value="FLAVODOXIN-RELATED PROTEIN WRBA-RELATED"/>
    <property type="match status" value="1"/>
</dbReference>
<proteinExistence type="predicted"/>
<evidence type="ECO:0000256" key="3">
    <source>
        <dbReference type="ARBA" id="ARBA00022643"/>
    </source>
</evidence>
<dbReference type="AlphaFoldDB" id="A0A1W6N0P7"/>
<dbReference type="Pfam" id="PF03358">
    <property type="entry name" value="FMN_red"/>
    <property type="match status" value="1"/>
</dbReference>
<dbReference type="SUPFAM" id="SSF52218">
    <property type="entry name" value="Flavoproteins"/>
    <property type="match status" value="1"/>
</dbReference>
<dbReference type="InterPro" id="IPR029039">
    <property type="entry name" value="Flavoprotein-like_sf"/>
</dbReference>
<gene>
    <name evidence="5" type="ORF">B1812_07060</name>
</gene>
<evidence type="ECO:0000313" key="6">
    <source>
        <dbReference type="Proteomes" id="UP000193978"/>
    </source>
</evidence>
<keyword evidence="3" id="KW-0288">FMN</keyword>
<organism evidence="5 6">
    <name type="scientific">Methylocystis bryophila</name>
    <dbReference type="NCBI Taxonomy" id="655015"/>
    <lineage>
        <taxon>Bacteria</taxon>
        <taxon>Pseudomonadati</taxon>
        <taxon>Pseudomonadota</taxon>
        <taxon>Alphaproteobacteria</taxon>
        <taxon>Hyphomicrobiales</taxon>
        <taxon>Methylocystaceae</taxon>
        <taxon>Methylocystis</taxon>
    </lineage>
</organism>
<dbReference type="Proteomes" id="UP000193978">
    <property type="component" value="Chromosome"/>
</dbReference>
<evidence type="ECO:0000256" key="2">
    <source>
        <dbReference type="ARBA" id="ARBA00022630"/>
    </source>
</evidence>
<dbReference type="InterPro" id="IPR008254">
    <property type="entry name" value="Flavodoxin/NO_synth"/>
</dbReference>
<dbReference type="GO" id="GO:0016020">
    <property type="term" value="C:membrane"/>
    <property type="evidence" value="ECO:0007669"/>
    <property type="project" value="TreeGrafter"/>
</dbReference>
<dbReference type="InterPro" id="IPR005025">
    <property type="entry name" value="FMN_Rdtase-like_dom"/>
</dbReference>
<sequence>MMSQIAIVYHSGYGHTGRLAEAVEAGVEQVDCANALLLSVDEAERRWDDLIAAQAIIFGAPTYMGAASGRFKMFQEATSREVMRKGYLWKDKLAAGFTNSGARSGDKLSTLIQMALFAAQHGMHWVSLDLPPANNSSSGSENELNRLGFWLGAGAQSNTDEGPDTAPPESDLATARHLGKRVAIATLQFVRGRVDQSMTVLSDR</sequence>
<dbReference type="GO" id="GO:0003955">
    <property type="term" value="F:NAD(P)H dehydrogenase (quinone) activity"/>
    <property type="evidence" value="ECO:0007669"/>
    <property type="project" value="TreeGrafter"/>
</dbReference>